<dbReference type="FunFam" id="1.10.10.440:FF:000008">
    <property type="entry name" value="Transcription elongation regulator 1 (CA150)"/>
    <property type="match status" value="1"/>
</dbReference>
<dbReference type="Pfam" id="PF01846">
    <property type="entry name" value="FF"/>
    <property type="match status" value="4"/>
</dbReference>
<keyword evidence="2" id="KW-0175">Coiled coil</keyword>
<feature type="coiled-coil region" evidence="2">
    <location>
        <begin position="229"/>
        <end position="257"/>
    </location>
</feature>
<dbReference type="SMART" id="SM00441">
    <property type="entry name" value="FF"/>
    <property type="match status" value="4"/>
</dbReference>
<dbReference type="GO" id="GO:0070063">
    <property type="term" value="F:RNA polymerase binding"/>
    <property type="evidence" value="ECO:0007669"/>
    <property type="project" value="InterPro"/>
</dbReference>
<evidence type="ECO:0000313" key="6">
    <source>
        <dbReference type="Proteomes" id="UP000235965"/>
    </source>
</evidence>
<dbReference type="InterPro" id="IPR002713">
    <property type="entry name" value="FF_domain"/>
</dbReference>
<proteinExistence type="predicted"/>
<dbReference type="PANTHER" id="PTHR15377">
    <property type="entry name" value="TRANSCRIPTION ELONGATION REGULATOR 1"/>
    <property type="match status" value="1"/>
</dbReference>
<evidence type="ECO:0000256" key="2">
    <source>
        <dbReference type="SAM" id="Coils"/>
    </source>
</evidence>
<feature type="compositionally biased region" description="Basic and acidic residues" evidence="3">
    <location>
        <begin position="139"/>
        <end position="185"/>
    </location>
</feature>
<feature type="compositionally biased region" description="Basic and acidic residues" evidence="3">
    <location>
        <begin position="71"/>
        <end position="125"/>
    </location>
</feature>
<dbReference type="GO" id="GO:0005634">
    <property type="term" value="C:nucleus"/>
    <property type="evidence" value="ECO:0007669"/>
    <property type="project" value="TreeGrafter"/>
</dbReference>
<sequence>MEVRGHKQEVPKCSVKRDFIALLREHADIDRHSRWGDVKKRLDMDPRYKAVESSSAREDWFREYVKALKEERKREKERDREKRDKDKRESKDKGDKERDREKEREREREKEKEKEREKEKEKEGDVNDVSEDENVNNSDDEREKEQKDKEKQARMEASLREREKEVQRTLATHLRDRDKEREQHKHDEAVQHFNALLADLVRNAELAWREAKRQLRKDHRWELAELLDREEKEKLFNQHIEQLAKKKKEKFRELLDETGEVTLTSSWKEIKKLVKDDPRYSKFSSSDRKCEREFKEYIKDKLVAAKADFRELLQETKLINHKSLKLVQENEQHIREIEEILKKDRRYLVLDYMPDERTKLIVTYLEDLDKRGPPPPPTASEPTRRPTK</sequence>
<dbReference type="PROSITE" id="PS51676">
    <property type="entry name" value="FF"/>
    <property type="match status" value="1"/>
</dbReference>
<dbReference type="Gene3D" id="1.10.10.440">
    <property type="entry name" value="FF domain"/>
    <property type="match status" value="4"/>
</dbReference>
<accession>A0A2J7QCL1</accession>
<comment type="caution">
    <text evidence="5">The sequence shown here is derived from an EMBL/GenBank/DDBJ whole genome shotgun (WGS) entry which is preliminary data.</text>
</comment>
<gene>
    <name evidence="5" type="ORF">B7P43_G02672</name>
</gene>
<dbReference type="InterPro" id="IPR036517">
    <property type="entry name" value="FF_domain_sf"/>
</dbReference>
<dbReference type="SUPFAM" id="SSF81698">
    <property type="entry name" value="FF domain"/>
    <property type="match status" value="3"/>
</dbReference>
<evidence type="ECO:0000256" key="1">
    <source>
        <dbReference type="ARBA" id="ARBA00022737"/>
    </source>
</evidence>
<dbReference type="GO" id="GO:0003712">
    <property type="term" value="F:transcription coregulator activity"/>
    <property type="evidence" value="ECO:0007669"/>
    <property type="project" value="TreeGrafter"/>
</dbReference>
<feature type="region of interest" description="Disordered" evidence="3">
    <location>
        <begin position="71"/>
        <end position="185"/>
    </location>
</feature>
<reference evidence="5 6" key="1">
    <citation type="submission" date="2017-12" db="EMBL/GenBank/DDBJ databases">
        <title>Hemimetabolous genomes reveal molecular basis of termite eusociality.</title>
        <authorList>
            <person name="Harrison M.C."/>
            <person name="Jongepier E."/>
            <person name="Robertson H.M."/>
            <person name="Arning N."/>
            <person name="Bitard-Feildel T."/>
            <person name="Chao H."/>
            <person name="Childers C.P."/>
            <person name="Dinh H."/>
            <person name="Doddapaneni H."/>
            <person name="Dugan S."/>
            <person name="Gowin J."/>
            <person name="Greiner C."/>
            <person name="Han Y."/>
            <person name="Hu H."/>
            <person name="Hughes D.S.T."/>
            <person name="Huylmans A.-K."/>
            <person name="Kemena C."/>
            <person name="Kremer L.P.M."/>
            <person name="Lee S.L."/>
            <person name="Lopez-Ezquerra A."/>
            <person name="Mallet L."/>
            <person name="Monroy-Kuhn J.M."/>
            <person name="Moser A."/>
            <person name="Murali S.C."/>
            <person name="Muzny D.M."/>
            <person name="Otani S."/>
            <person name="Piulachs M.-D."/>
            <person name="Poelchau M."/>
            <person name="Qu J."/>
            <person name="Schaub F."/>
            <person name="Wada-Katsumata A."/>
            <person name="Worley K.C."/>
            <person name="Xie Q."/>
            <person name="Ylla G."/>
            <person name="Poulsen M."/>
            <person name="Gibbs R.A."/>
            <person name="Schal C."/>
            <person name="Richards S."/>
            <person name="Belles X."/>
            <person name="Korb J."/>
            <person name="Bornberg-Bauer E."/>
        </authorList>
    </citation>
    <scope>NUCLEOTIDE SEQUENCE [LARGE SCALE GENOMIC DNA]</scope>
    <source>
        <tissue evidence="5">Whole body</tissue>
    </source>
</reference>
<dbReference type="InterPro" id="IPR045148">
    <property type="entry name" value="TCRG1-like"/>
</dbReference>
<dbReference type="PANTHER" id="PTHR15377:SF3">
    <property type="entry name" value="WW DOMAIN-CONTAINING PROTEIN"/>
    <property type="match status" value="1"/>
</dbReference>
<dbReference type="EMBL" id="NEVH01016289">
    <property type="protein sequence ID" value="PNF26328.1"/>
    <property type="molecule type" value="Genomic_DNA"/>
</dbReference>
<feature type="domain" description="FF" evidence="4">
    <location>
        <begin position="242"/>
        <end position="300"/>
    </location>
</feature>
<protein>
    <recommendedName>
        <fullName evidence="4">FF domain-containing protein</fullName>
    </recommendedName>
</protein>
<feature type="region of interest" description="Disordered" evidence="3">
    <location>
        <begin position="367"/>
        <end position="388"/>
    </location>
</feature>
<dbReference type="FunFam" id="1.10.10.440:FF:000005">
    <property type="entry name" value="Transcription elongation regulator 1 (CA150)"/>
    <property type="match status" value="1"/>
</dbReference>
<keyword evidence="6" id="KW-1185">Reference proteome</keyword>
<dbReference type="Proteomes" id="UP000235965">
    <property type="component" value="Unassembled WGS sequence"/>
</dbReference>
<feature type="compositionally biased region" description="Acidic residues" evidence="3">
    <location>
        <begin position="126"/>
        <end position="138"/>
    </location>
</feature>
<dbReference type="OrthoDB" id="63972at2759"/>
<keyword evidence="1" id="KW-0677">Repeat</keyword>
<evidence type="ECO:0000259" key="4">
    <source>
        <dbReference type="PROSITE" id="PS51676"/>
    </source>
</evidence>
<dbReference type="FunFam" id="1.10.10.440:FF:000006">
    <property type="entry name" value="Transcription elongation regulator 1 (CA150)"/>
    <property type="match status" value="1"/>
</dbReference>
<name>A0A2J7QCL1_9NEOP</name>
<evidence type="ECO:0000313" key="5">
    <source>
        <dbReference type="EMBL" id="PNF26328.1"/>
    </source>
</evidence>
<organism evidence="5 6">
    <name type="scientific">Cryptotermes secundus</name>
    <dbReference type="NCBI Taxonomy" id="105785"/>
    <lineage>
        <taxon>Eukaryota</taxon>
        <taxon>Metazoa</taxon>
        <taxon>Ecdysozoa</taxon>
        <taxon>Arthropoda</taxon>
        <taxon>Hexapoda</taxon>
        <taxon>Insecta</taxon>
        <taxon>Pterygota</taxon>
        <taxon>Neoptera</taxon>
        <taxon>Polyneoptera</taxon>
        <taxon>Dictyoptera</taxon>
        <taxon>Blattodea</taxon>
        <taxon>Blattoidea</taxon>
        <taxon>Termitoidae</taxon>
        <taxon>Kalotermitidae</taxon>
        <taxon>Cryptotermitinae</taxon>
        <taxon>Cryptotermes</taxon>
    </lineage>
</organism>
<dbReference type="AlphaFoldDB" id="A0A2J7QCL1"/>
<evidence type="ECO:0000256" key="3">
    <source>
        <dbReference type="SAM" id="MobiDB-lite"/>
    </source>
</evidence>